<feature type="transmembrane region" description="Helical" evidence="2">
    <location>
        <begin position="172"/>
        <end position="191"/>
    </location>
</feature>
<feature type="transmembrane region" description="Helical" evidence="2">
    <location>
        <begin position="76"/>
        <end position="99"/>
    </location>
</feature>
<dbReference type="PATRIC" id="fig|1705565.3.peg.4465"/>
<keyword evidence="2" id="KW-1133">Transmembrane helix</keyword>
<dbReference type="Pfam" id="PF00578">
    <property type="entry name" value="AhpC-TSA"/>
    <property type="match status" value="1"/>
</dbReference>
<dbReference type="InterPro" id="IPR036249">
    <property type="entry name" value="Thioredoxin-like_sf"/>
</dbReference>
<dbReference type="RefSeq" id="WP_054402840.1">
    <property type="nucleotide sequence ID" value="NZ_LIUT01000001.1"/>
</dbReference>
<feature type="transmembrane region" description="Helical" evidence="2">
    <location>
        <begin position="111"/>
        <end position="133"/>
    </location>
</feature>
<keyword evidence="2" id="KW-0472">Membrane</keyword>
<dbReference type="PANTHER" id="PTHR42852">
    <property type="entry name" value="THIOL:DISULFIDE INTERCHANGE PROTEIN DSBE"/>
    <property type="match status" value="1"/>
</dbReference>
<reference evidence="5" key="1">
    <citation type="submission" date="2015-08" db="EMBL/GenBank/DDBJ databases">
        <title>Genome sequencing project for genomic taxonomy and phylogenomics of Bacillus-like bacteria.</title>
        <authorList>
            <person name="Liu B."/>
            <person name="Wang J."/>
            <person name="Zhu Y."/>
            <person name="Liu G."/>
            <person name="Chen Q."/>
            <person name="Chen Z."/>
            <person name="Lan J."/>
            <person name="Che J."/>
            <person name="Ge C."/>
            <person name="Shi H."/>
            <person name="Pan Z."/>
            <person name="Liu X."/>
        </authorList>
    </citation>
    <scope>NUCLEOTIDE SEQUENCE [LARGE SCALE GENOMIC DNA]</scope>
    <source>
        <strain evidence="5">FJAT-22460</strain>
    </source>
</reference>
<evidence type="ECO:0000313" key="5">
    <source>
        <dbReference type="Proteomes" id="UP000036932"/>
    </source>
</evidence>
<dbReference type="AlphaFoldDB" id="A0A0M1P5Y8"/>
<feature type="transmembrane region" description="Helical" evidence="2">
    <location>
        <begin position="139"/>
        <end position="160"/>
    </location>
</feature>
<dbReference type="SUPFAM" id="SSF52833">
    <property type="entry name" value="Thioredoxin-like"/>
    <property type="match status" value="1"/>
</dbReference>
<dbReference type="CDD" id="cd02966">
    <property type="entry name" value="TlpA_like_family"/>
    <property type="match status" value="1"/>
</dbReference>
<accession>A0A0M1P5Y8</accession>
<feature type="transmembrane region" description="Helical" evidence="2">
    <location>
        <begin position="41"/>
        <end position="64"/>
    </location>
</feature>
<organism evidence="4 5">
    <name type="scientific">Paenibacillus solani</name>
    <dbReference type="NCBI Taxonomy" id="1705565"/>
    <lineage>
        <taxon>Bacteria</taxon>
        <taxon>Bacillati</taxon>
        <taxon>Bacillota</taxon>
        <taxon>Bacilli</taxon>
        <taxon>Bacillales</taxon>
        <taxon>Paenibacillaceae</taxon>
        <taxon>Paenibacillus</taxon>
    </lineage>
</organism>
<dbReference type="EMBL" id="LIUT01000001">
    <property type="protein sequence ID" value="KOR89827.1"/>
    <property type="molecule type" value="Genomic_DNA"/>
</dbReference>
<feature type="transmembrane region" description="Helical" evidence="2">
    <location>
        <begin position="6"/>
        <end position="29"/>
    </location>
</feature>
<dbReference type="PROSITE" id="PS51352">
    <property type="entry name" value="THIOREDOXIN_2"/>
    <property type="match status" value="1"/>
</dbReference>
<keyword evidence="2" id="KW-0812">Transmembrane</keyword>
<dbReference type="PANTHER" id="PTHR42852:SF17">
    <property type="entry name" value="THIOREDOXIN-LIKE PROTEIN HI_1115"/>
    <property type="match status" value="1"/>
</dbReference>
<dbReference type="Gene3D" id="3.40.30.10">
    <property type="entry name" value="Glutaredoxin"/>
    <property type="match status" value="1"/>
</dbReference>
<dbReference type="Proteomes" id="UP000036932">
    <property type="component" value="Unassembled WGS sequence"/>
</dbReference>
<evidence type="ECO:0000256" key="1">
    <source>
        <dbReference type="ARBA" id="ARBA00023157"/>
    </source>
</evidence>
<keyword evidence="5" id="KW-1185">Reference proteome</keyword>
<dbReference type="InterPro" id="IPR013766">
    <property type="entry name" value="Thioredoxin_domain"/>
</dbReference>
<keyword evidence="1" id="KW-1015">Disulfide bond</keyword>
<dbReference type="GO" id="GO:0016491">
    <property type="term" value="F:oxidoreductase activity"/>
    <property type="evidence" value="ECO:0007669"/>
    <property type="project" value="InterPro"/>
</dbReference>
<dbReference type="InterPro" id="IPR050553">
    <property type="entry name" value="Thioredoxin_ResA/DsbE_sf"/>
</dbReference>
<feature type="domain" description="Thioredoxin" evidence="3">
    <location>
        <begin position="220"/>
        <end position="361"/>
    </location>
</feature>
<evidence type="ECO:0000256" key="2">
    <source>
        <dbReference type="SAM" id="Phobius"/>
    </source>
</evidence>
<dbReference type="InterPro" id="IPR017937">
    <property type="entry name" value="Thioredoxin_CS"/>
</dbReference>
<protein>
    <submittedName>
        <fullName evidence="4">Alkyl hydroperoxide reductase</fullName>
    </submittedName>
</protein>
<sequence>MSIIPIGPLMIRADIVVFLICAAAGFVALRFRLHQIPQREWLLDTYLSVLIIGFVSWKFGMLVFDPIRTLQHPGALIYMTGGAKGLWLGTILALIYAALRWRKHREDSALLVKSAVLVIYASGFAGYLFLWLWRDGADLSSSLLYTILFGVLFIFSWLHFKSSLTKFLTLGLGRNGAVWVVMLALLVWVIYDFTFSTANKREAATPSIQEGSKEVIAEGLKPGQRAPDFTLMNQNGQEVKLSDYRGQTVFLNFWASWCPPCKVEMPYMQDFYINHQNEEVIILAVNMTHLEKSASEVHSFIEKNGLTFPVLYDQNGDSTHRYEVVAYPTTYVISPDGTISERFQGAIDEDLMVRAFRKASDVGR</sequence>
<dbReference type="PROSITE" id="PS00194">
    <property type="entry name" value="THIOREDOXIN_1"/>
    <property type="match status" value="1"/>
</dbReference>
<name>A0A0M1P5Y8_9BACL</name>
<dbReference type="GO" id="GO:0016209">
    <property type="term" value="F:antioxidant activity"/>
    <property type="evidence" value="ECO:0007669"/>
    <property type="project" value="InterPro"/>
</dbReference>
<proteinExistence type="predicted"/>
<gene>
    <name evidence="4" type="ORF">AM231_12230</name>
</gene>
<evidence type="ECO:0000259" key="3">
    <source>
        <dbReference type="PROSITE" id="PS51352"/>
    </source>
</evidence>
<comment type="caution">
    <text evidence="4">The sequence shown here is derived from an EMBL/GenBank/DDBJ whole genome shotgun (WGS) entry which is preliminary data.</text>
</comment>
<evidence type="ECO:0000313" key="4">
    <source>
        <dbReference type="EMBL" id="KOR89827.1"/>
    </source>
</evidence>
<dbReference type="InterPro" id="IPR000866">
    <property type="entry name" value="AhpC/TSA"/>
</dbReference>
<dbReference type="OrthoDB" id="25753at2"/>